<protein>
    <submittedName>
        <fullName evidence="1">Uncharacterized protein</fullName>
    </submittedName>
</protein>
<dbReference type="EMBL" id="UHJJ01000008">
    <property type="protein sequence ID" value="SUQ14867.1"/>
    <property type="molecule type" value="Genomic_DNA"/>
</dbReference>
<evidence type="ECO:0000313" key="1">
    <source>
        <dbReference type="EMBL" id="SUQ14867.1"/>
    </source>
</evidence>
<sequence length="143" mass="16491">MTRREMRINEIMDEMKIEKDVAEQLFMDELEELYPDVDDMEVRELVYETKPEKDGPGLVIEFPETVVKVERGEITKSNVQAVSDYLIELPLNAAESKNLVDLLVEMLTGAEKEQFLNGFTMACQAVKNGELPELLEKEMNFQE</sequence>
<evidence type="ECO:0000313" key="2">
    <source>
        <dbReference type="Proteomes" id="UP000254051"/>
    </source>
</evidence>
<keyword evidence="2" id="KW-1185">Reference proteome</keyword>
<accession>A0A315ZV24</accession>
<proteinExistence type="predicted"/>
<dbReference type="AlphaFoldDB" id="A0A315ZV24"/>
<name>A0A315ZV24_9FIRM</name>
<organism evidence="1 2">
    <name type="scientific">Faecalicatena contorta</name>
    <dbReference type="NCBI Taxonomy" id="39482"/>
    <lineage>
        <taxon>Bacteria</taxon>
        <taxon>Bacillati</taxon>
        <taxon>Bacillota</taxon>
        <taxon>Clostridia</taxon>
        <taxon>Lachnospirales</taxon>
        <taxon>Lachnospiraceae</taxon>
        <taxon>Faecalicatena</taxon>
    </lineage>
</organism>
<gene>
    <name evidence="1" type="ORF">SAMN05216529_10892</name>
</gene>
<reference evidence="2" key="1">
    <citation type="submission" date="2017-07" db="EMBL/GenBank/DDBJ databases">
        <authorList>
            <person name="Varghese N."/>
            <person name="Submissions S."/>
        </authorList>
    </citation>
    <scope>NUCLEOTIDE SEQUENCE [LARGE SCALE GENOMIC DNA]</scope>
    <source>
        <strain evidence="2">NLAE-zl-C134</strain>
    </source>
</reference>
<dbReference type="RefSeq" id="WP_109712138.1">
    <property type="nucleotide sequence ID" value="NZ_QGDS01000008.1"/>
</dbReference>
<dbReference type="Proteomes" id="UP000254051">
    <property type="component" value="Unassembled WGS sequence"/>
</dbReference>